<comment type="caution">
    <text evidence="1">The sequence shown here is derived from an EMBL/GenBank/DDBJ whole genome shotgun (WGS) entry which is preliminary data.</text>
</comment>
<dbReference type="Gene3D" id="1.10.150.450">
    <property type="match status" value="1"/>
</dbReference>
<dbReference type="SUPFAM" id="SSF56784">
    <property type="entry name" value="HAD-like"/>
    <property type="match status" value="1"/>
</dbReference>
<dbReference type="SFLD" id="SFLDG01129">
    <property type="entry name" value="C1.5:_HAD__Beta-PGM__Phosphata"/>
    <property type="match status" value="1"/>
</dbReference>
<evidence type="ECO:0000313" key="2">
    <source>
        <dbReference type="Proteomes" id="UP001176059"/>
    </source>
</evidence>
<dbReference type="GO" id="GO:0008252">
    <property type="term" value="F:nucleotidase activity"/>
    <property type="evidence" value="ECO:0007669"/>
    <property type="project" value="TreeGrafter"/>
</dbReference>
<gene>
    <name evidence="1" type="ORF">DFJ43DRAFT_1051154</name>
</gene>
<dbReference type="InterPro" id="IPR006439">
    <property type="entry name" value="HAD-SF_hydro_IA"/>
</dbReference>
<dbReference type="SFLD" id="SFLDS00003">
    <property type="entry name" value="Haloacid_Dehalogenase"/>
    <property type="match status" value="1"/>
</dbReference>
<dbReference type="Pfam" id="PF00702">
    <property type="entry name" value="Hydrolase"/>
    <property type="match status" value="1"/>
</dbReference>
<keyword evidence="2" id="KW-1185">Reference proteome</keyword>
<dbReference type="NCBIfam" id="TIGR01993">
    <property type="entry name" value="Pyr-5-nucltdase"/>
    <property type="match status" value="1"/>
</dbReference>
<evidence type="ECO:0000313" key="1">
    <source>
        <dbReference type="EMBL" id="KAJ3736245.1"/>
    </source>
</evidence>
<proteinExistence type="predicted"/>
<accession>A0AA38N3M6</accession>
<dbReference type="PANTHER" id="PTHR47438:SF1">
    <property type="entry name" value="PHOSPHATE METABOLISM PROTEIN 8-RELATED"/>
    <property type="match status" value="1"/>
</dbReference>
<dbReference type="Gene3D" id="3.40.50.1000">
    <property type="entry name" value="HAD superfamily/HAD-like"/>
    <property type="match status" value="1"/>
</dbReference>
<dbReference type="SFLD" id="SFLDG01132">
    <property type="entry name" value="C1.5.3:_5'-Nucleotidase_Like"/>
    <property type="match status" value="1"/>
</dbReference>
<dbReference type="InterPro" id="IPR010237">
    <property type="entry name" value="Pyr-5-nucltdase"/>
</dbReference>
<dbReference type="EMBL" id="JANVFO010000005">
    <property type="protein sequence ID" value="KAJ3736245.1"/>
    <property type="molecule type" value="Genomic_DNA"/>
</dbReference>
<reference evidence="1" key="2">
    <citation type="journal article" date="2023" name="Proc. Natl. Acad. Sci. U.S.A.">
        <title>A global phylogenomic analysis of the shiitake genus Lentinula.</title>
        <authorList>
            <person name="Sierra-Patev S."/>
            <person name="Min B."/>
            <person name="Naranjo-Ortiz M."/>
            <person name="Looney B."/>
            <person name="Konkel Z."/>
            <person name="Slot J.C."/>
            <person name="Sakamoto Y."/>
            <person name="Steenwyk J.L."/>
            <person name="Rokas A."/>
            <person name="Carro J."/>
            <person name="Camarero S."/>
            <person name="Ferreira P."/>
            <person name="Molpeceres G."/>
            <person name="Ruiz-Duenas F.J."/>
            <person name="Serrano A."/>
            <person name="Henrissat B."/>
            <person name="Drula E."/>
            <person name="Hughes K.W."/>
            <person name="Mata J.L."/>
            <person name="Ishikawa N.K."/>
            <person name="Vargas-Isla R."/>
            <person name="Ushijima S."/>
            <person name="Smith C.A."/>
            <person name="Donoghue J."/>
            <person name="Ahrendt S."/>
            <person name="Andreopoulos W."/>
            <person name="He G."/>
            <person name="LaButti K."/>
            <person name="Lipzen A."/>
            <person name="Ng V."/>
            <person name="Riley R."/>
            <person name="Sandor L."/>
            <person name="Barry K."/>
            <person name="Martinez A.T."/>
            <person name="Xiao Y."/>
            <person name="Gibbons J.G."/>
            <person name="Terashima K."/>
            <person name="Grigoriev I.V."/>
            <person name="Hibbett D."/>
        </authorList>
    </citation>
    <scope>NUCLEOTIDE SEQUENCE</scope>
    <source>
        <strain evidence="1">ET3784</strain>
    </source>
</reference>
<dbReference type="NCBIfam" id="TIGR01509">
    <property type="entry name" value="HAD-SF-IA-v3"/>
    <property type="match status" value="1"/>
</dbReference>
<dbReference type="AlphaFoldDB" id="A0AA38N3M6"/>
<reference evidence="1" key="1">
    <citation type="submission" date="2022-08" db="EMBL/GenBank/DDBJ databases">
        <authorList>
            <consortium name="DOE Joint Genome Institute"/>
            <person name="Min B."/>
            <person name="Sierra-Patev S."/>
            <person name="Naranjo-Ortiz M."/>
            <person name="Looney B."/>
            <person name="Konkel Z."/>
            <person name="Slot J.C."/>
            <person name="Sakamoto Y."/>
            <person name="Steenwyk J.L."/>
            <person name="Rokas A."/>
            <person name="Carro J."/>
            <person name="Camarero S."/>
            <person name="Ferreira P."/>
            <person name="Molpeceres G."/>
            <person name="Ruiz-duenas F.J."/>
            <person name="Serrano A."/>
            <person name="Henrissat B."/>
            <person name="Drula E."/>
            <person name="Hughes K.W."/>
            <person name="Mata J.L."/>
            <person name="Ishikawa N.K."/>
            <person name="Vargas-Isla R."/>
            <person name="Ushijima S."/>
            <person name="Smith C.A."/>
            <person name="Ahrendt S."/>
            <person name="Andreopoulos W."/>
            <person name="He G."/>
            <person name="LaButti K."/>
            <person name="Lipzen A."/>
            <person name="Ng V."/>
            <person name="Riley R."/>
            <person name="Sandor L."/>
            <person name="Barry K."/>
            <person name="Martinez A.T."/>
            <person name="Xiao Y."/>
            <person name="Gibbons J.G."/>
            <person name="Terashima K."/>
            <person name="Hibbett D.S."/>
            <person name="Grigoriev I.V."/>
        </authorList>
    </citation>
    <scope>NUCLEOTIDE SEQUENCE</scope>
    <source>
        <strain evidence="1">ET3784</strain>
    </source>
</reference>
<name>A0AA38N3M6_9AGAR</name>
<dbReference type="InterPro" id="IPR023214">
    <property type="entry name" value="HAD_sf"/>
</dbReference>
<dbReference type="GO" id="GO:0006206">
    <property type="term" value="P:pyrimidine nucleobase metabolic process"/>
    <property type="evidence" value="ECO:0007669"/>
    <property type="project" value="TreeGrafter"/>
</dbReference>
<dbReference type="GO" id="GO:0009166">
    <property type="term" value="P:nucleotide catabolic process"/>
    <property type="evidence" value="ECO:0007669"/>
    <property type="project" value="TreeGrafter"/>
</dbReference>
<organism evidence="1 2">
    <name type="scientific">Lentinula guzmanii</name>
    <dbReference type="NCBI Taxonomy" id="2804957"/>
    <lineage>
        <taxon>Eukaryota</taxon>
        <taxon>Fungi</taxon>
        <taxon>Dikarya</taxon>
        <taxon>Basidiomycota</taxon>
        <taxon>Agaricomycotina</taxon>
        <taxon>Agaricomycetes</taxon>
        <taxon>Agaricomycetidae</taxon>
        <taxon>Agaricales</taxon>
        <taxon>Marasmiineae</taxon>
        <taxon>Omphalotaceae</taxon>
        <taxon>Lentinula</taxon>
    </lineage>
</organism>
<dbReference type="InterPro" id="IPR052791">
    <property type="entry name" value="SSM1_domain"/>
</dbReference>
<dbReference type="PANTHER" id="PTHR47438">
    <property type="entry name" value="PHOSPHATE METABOLISM PROTEIN 8-RELATED"/>
    <property type="match status" value="1"/>
</dbReference>
<dbReference type="Proteomes" id="UP001176059">
    <property type="component" value="Unassembled WGS sequence"/>
</dbReference>
<protein>
    <submittedName>
        <fullName evidence="1">Pyrimidine 5-nucleotidase</fullName>
    </submittedName>
</protein>
<dbReference type="InterPro" id="IPR036412">
    <property type="entry name" value="HAD-like_sf"/>
</dbReference>
<sequence length="278" mass="31917">MRLSCGRVFGRHGSHSFAYTPRPRATSAMTIQDERLITVWFDIDNTLYSTSAKISQAMGVKIHNYFVKLGLSDREASDLHHKYYTQYGLALAGLIRHHDVDPLDFDLNCDQALPLEEMIFPNPAHRKLLEDIDRSRIRVWALTNAYKVHAERVLRILNLRDLIEGIVYCDYEAKDLTSKPEPAYYHKAMTLASMADPSKCYFIDDNWRNVEAARNIGWGHCVHFCERGLEHVEGGKVIKISAATEANENLKHEEKLGIKVISDLEELRDVWPEIFKSS</sequence>